<comment type="caution">
    <text evidence="2">The sequence shown here is derived from an EMBL/GenBank/DDBJ whole genome shotgun (WGS) entry which is preliminary data.</text>
</comment>
<proteinExistence type="predicted"/>
<dbReference type="Proteomes" id="UP001597104">
    <property type="component" value="Unassembled WGS sequence"/>
</dbReference>
<dbReference type="RefSeq" id="WP_137636471.1">
    <property type="nucleotide sequence ID" value="NZ_BJDN01000001.1"/>
</dbReference>
<organism evidence="2 3">
    <name type="scientific">Loigolactobacillus binensis</name>
    <dbReference type="NCBI Taxonomy" id="2559922"/>
    <lineage>
        <taxon>Bacteria</taxon>
        <taxon>Bacillati</taxon>
        <taxon>Bacillota</taxon>
        <taxon>Bacilli</taxon>
        <taxon>Lactobacillales</taxon>
        <taxon>Lactobacillaceae</taxon>
        <taxon>Loigolactobacillus</taxon>
    </lineage>
</organism>
<accession>A0ABW3EGG1</accession>
<keyword evidence="3" id="KW-1185">Reference proteome</keyword>
<evidence type="ECO:0000256" key="1">
    <source>
        <dbReference type="SAM" id="Coils"/>
    </source>
</evidence>
<dbReference type="EMBL" id="JBHTIO010000044">
    <property type="protein sequence ID" value="MFD0898063.1"/>
    <property type="molecule type" value="Genomic_DNA"/>
</dbReference>
<protein>
    <recommendedName>
        <fullName evidence="4">DUF5082 domain-containing protein</fullName>
    </recommendedName>
</protein>
<sequence length="115" mass="12877">MAKDTEATLAQIKTRLEKLAADMRKLGGKTGSLSQRMTQRQAIREVHAIVAETKQVTATTQPLSTAERQALDYIKVEFIDLDDALVNLPDTDDKLKQVMLQQEALKAVQQRLTLK</sequence>
<evidence type="ECO:0008006" key="4">
    <source>
        <dbReference type="Google" id="ProtNLM"/>
    </source>
</evidence>
<evidence type="ECO:0000313" key="3">
    <source>
        <dbReference type="Proteomes" id="UP001597104"/>
    </source>
</evidence>
<feature type="coiled-coil region" evidence="1">
    <location>
        <begin position="2"/>
        <end position="29"/>
    </location>
</feature>
<gene>
    <name evidence="2" type="ORF">ACFQZ7_10050</name>
</gene>
<keyword evidence="1" id="KW-0175">Coiled coil</keyword>
<name>A0ABW3EGG1_9LACO</name>
<evidence type="ECO:0000313" key="2">
    <source>
        <dbReference type="EMBL" id="MFD0898063.1"/>
    </source>
</evidence>
<reference evidence="3" key="1">
    <citation type="journal article" date="2019" name="Int. J. Syst. Evol. Microbiol.">
        <title>The Global Catalogue of Microorganisms (GCM) 10K type strain sequencing project: providing services to taxonomists for standard genome sequencing and annotation.</title>
        <authorList>
            <consortium name="The Broad Institute Genomics Platform"/>
            <consortium name="The Broad Institute Genome Sequencing Center for Infectious Disease"/>
            <person name="Wu L."/>
            <person name="Ma J."/>
        </authorList>
    </citation>
    <scope>NUCLEOTIDE SEQUENCE [LARGE SCALE GENOMIC DNA]</scope>
    <source>
        <strain evidence="3">CCM 8925</strain>
    </source>
</reference>